<comment type="caution">
    <text evidence="1">The sequence shown here is derived from an EMBL/GenBank/DDBJ whole genome shotgun (WGS) entry which is preliminary data.</text>
</comment>
<dbReference type="Pfam" id="PF09482">
    <property type="entry name" value="OrgA_MxiK"/>
    <property type="match status" value="1"/>
</dbReference>
<dbReference type="Proteomes" id="UP000237839">
    <property type="component" value="Unassembled WGS sequence"/>
</dbReference>
<evidence type="ECO:0000313" key="1">
    <source>
        <dbReference type="EMBL" id="PRC93879.1"/>
    </source>
</evidence>
<gene>
    <name evidence="1" type="ORF">S2091_1488</name>
</gene>
<dbReference type="AlphaFoldDB" id="A0A2S9H1M4"/>
<accession>A0A2S9H1M4</accession>
<reference evidence="1 2" key="1">
    <citation type="submission" date="2018-02" db="EMBL/GenBank/DDBJ databases">
        <title>Solimicrobium silvestre gen. nov., sp. nov., isolated from alpine forest soil.</title>
        <authorList>
            <person name="Margesin R."/>
            <person name="Albuquerque L."/>
            <person name="Zhang D.-C."/>
            <person name="Froufe H.J.C."/>
            <person name="Severino R."/>
            <person name="Roxo I."/>
            <person name="Egas C."/>
            <person name="Da Costa M.S."/>
        </authorList>
    </citation>
    <scope>NUCLEOTIDE SEQUENCE [LARGE SCALE GENOMIC DNA]</scope>
    <source>
        <strain evidence="1 2">S20-91</strain>
    </source>
</reference>
<proteinExistence type="predicted"/>
<dbReference type="RefSeq" id="WP_105531157.1">
    <property type="nucleotide sequence ID" value="NZ_PUGF01000005.1"/>
</dbReference>
<dbReference type="EMBL" id="PUGF01000005">
    <property type="protein sequence ID" value="PRC93879.1"/>
    <property type="molecule type" value="Genomic_DNA"/>
</dbReference>
<keyword evidence="2" id="KW-1185">Reference proteome</keyword>
<dbReference type="InterPro" id="IPR013388">
    <property type="entry name" value="T3SS_OrgA/MxiK"/>
</dbReference>
<protein>
    <submittedName>
        <fullName evidence="1">Bacterial type III secretion apparatus protein</fullName>
    </submittedName>
</protein>
<dbReference type="OrthoDB" id="8596321at2"/>
<sequence>MKKRINVKGEAWLAQIIFDPLSYVHPRRLRLPVSLDTPRQRAIVNRMLLGDLAEMSNRIEMAQQQLLRHWRDLPYICTLIGAQLMRQDLAWRGRLLTLPAPVLFFMSLPIRQAIGVTSEMSALPARCGSADVLHQVQGAGVSCILDWQMKAPSALLERMRLMFPPELDGHFESARKPPRASELFLILQAIQYAKNHPNLV</sequence>
<evidence type="ECO:0000313" key="2">
    <source>
        <dbReference type="Proteomes" id="UP000237839"/>
    </source>
</evidence>
<organism evidence="1 2">
    <name type="scientific">Solimicrobium silvestre</name>
    <dbReference type="NCBI Taxonomy" id="2099400"/>
    <lineage>
        <taxon>Bacteria</taxon>
        <taxon>Pseudomonadati</taxon>
        <taxon>Pseudomonadota</taxon>
        <taxon>Betaproteobacteria</taxon>
        <taxon>Burkholderiales</taxon>
        <taxon>Oxalobacteraceae</taxon>
        <taxon>Solimicrobium</taxon>
    </lineage>
</organism>
<name>A0A2S9H1M4_9BURK</name>